<dbReference type="InterPro" id="IPR010819">
    <property type="entry name" value="AGE/CE"/>
</dbReference>
<dbReference type="Pfam" id="PF07221">
    <property type="entry name" value="GlcNAc_2-epim"/>
    <property type="match status" value="1"/>
</dbReference>
<dbReference type="InterPro" id="IPR008928">
    <property type="entry name" value="6-hairpin_glycosidase_sf"/>
</dbReference>
<evidence type="ECO:0000256" key="2">
    <source>
        <dbReference type="ARBA" id="ARBA00023235"/>
    </source>
</evidence>
<keyword evidence="4" id="KW-1185">Reference proteome</keyword>
<evidence type="ECO:0000256" key="1">
    <source>
        <dbReference type="ARBA" id="ARBA00008558"/>
    </source>
</evidence>
<accession>A0A917S2E2</accession>
<dbReference type="GO" id="GO:0016853">
    <property type="term" value="F:isomerase activity"/>
    <property type="evidence" value="ECO:0007669"/>
    <property type="project" value="UniProtKB-KW"/>
</dbReference>
<proteinExistence type="inferred from homology"/>
<protein>
    <submittedName>
        <fullName evidence="3">N-acylglucosamine 2-epimerase</fullName>
    </submittedName>
</protein>
<keyword evidence="2" id="KW-0413">Isomerase</keyword>
<dbReference type="GO" id="GO:0005975">
    <property type="term" value="P:carbohydrate metabolic process"/>
    <property type="evidence" value="ECO:0007669"/>
    <property type="project" value="InterPro"/>
</dbReference>
<dbReference type="PANTHER" id="PTHR15108">
    <property type="entry name" value="N-ACYLGLUCOSAMINE-2-EPIMERASE"/>
    <property type="match status" value="1"/>
</dbReference>
<name>A0A917S2E2_9ACTN</name>
<reference evidence="3" key="1">
    <citation type="journal article" date="2014" name="Int. J. Syst. Evol. Microbiol.">
        <title>Complete genome sequence of Corynebacterium casei LMG S-19264T (=DSM 44701T), isolated from a smear-ripened cheese.</title>
        <authorList>
            <consortium name="US DOE Joint Genome Institute (JGI-PGF)"/>
            <person name="Walter F."/>
            <person name="Albersmeier A."/>
            <person name="Kalinowski J."/>
            <person name="Ruckert C."/>
        </authorList>
    </citation>
    <scope>NUCLEOTIDE SEQUENCE</scope>
    <source>
        <strain evidence="3">CGMCC 4.7306</strain>
    </source>
</reference>
<reference evidence="3" key="2">
    <citation type="submission" date="2020-09" db="EMBL/GenBank/DDBJ databases">
        <authorList>
            <person name="Sun Q."/>
            <person name="Zhou Y."/>
        </authorList>
    </citation>
    <scope>NUCLEOTIDE SEQUENCE</scope>
    <source>
        <strain evidence="3">CGMCC 4.7306</strain>
    </source>
</reference>
<comment type="caution">
    <text evidence="3">The sequence shown here is derived from an EMBL/GenBank/DDBJ whole genome shotgun (WGS) entry which is preliminary data.</text>
</comment>
<evidence type="ECO:0000313" key="4">
    <source>
        <dbReference type="Proteomes" id="UP000613840"/>
    </source>
</evidence>
<organism evidence="3 4">
    <name type="scientific">Microlunatus endophyticus</name>
    <dbReference type="NCBI Taxonomy" id="1716077"/>
    <lineage>
        <taxon>Bacteria</taxon>
        <taxon>Bacillati</taxon>
        <taxon>Actinomycetota</taxon>
        <taxon>Actinomycetes</taxon>
        <taxon>Propionibacteriales</taxon>
        <taxon>Propionibacteriaceae</taxon>
        <taxon>Microlunatus</taxon>
    </lineage>
</organism>
<evidence type="ECO:0000313" key="3">
    <source>
        <dbReference type="EMBL" id="GGL50406.1"/>
    </source>
</evidence>
<dbReference type="Proteomes" id="UP000613840">
    <property type="component" value="Unassembled WGS sequence"/>
</dbReference>
<dbReference type="EMBL" id="BMMZ01000001">
    <property type="protein sequence ID" value="GGL50406.1"/>
    <property type="molecule type" value="Genomic_DNA"/>
</dbReference>
<gene>
    <name evidence="3" type="ORF">GCM10011575_05850</name>
</gene>
<dbReference type="InterPro" id="IPR012341">
    <property type="entry name" value="6hp_glycosidase-like_sf"/>
</dbReference>
<dbReference type="AlphaFoldDB" id="A0A917S2E2"/>
<sequence>MSTQLPGDPWRDPQGHIRELLEFAVPARLPEGFGRLDDHGGLAGSGAETMITARMGISFAVGSILFGDDDYAALARHAVDHLSRTLPSIVSGYDLCFTVAAAATATEAGISRADDLLHQAIDRWQRHFLISPDHVRYQASDTEDYIGVNVNMHAVEAMLAADHLRRDQRWARRALRLADTFINHAARAAGWMLPEHFAADLTPLPHFNRDRPLDEFRPYGVTPGHQLEWSRLLLELRRALGPEAPDWLGEAAGGLFDAAQRGFREDWGFVYTMEPDGTPVAEVRLHWVHVEAVASAAVLAADQNTEAARHLDRYRALAAGLFCDTEHGSWHHEIGPDGGPASTLFVGKPDIYHAIQGVLVNAVPAGQSLAERAELLSSGIPAGA</sequence>
<dbReference type="RefSeq" id="WP_188893641.1">
    <property type="nucleotide sequence ID" value="NZ_BMMZ01000001.1"/>
</dbReference>
<comment type="similarity">
    <text evidence="1">Belongs to the N-acylglucosamine 2-epimerase family.</text>
</comment>
<dbReference type="SUPFAM" id="SSF48208">
    <property type="entry name" value="Six-hairpin glycosidases"/>
    <property type="match status" value="1"/>
</dbReference>
<dbReference type="Gene3D" id="1.50.10.10">
    <property type="match status" value="1"/>
</dbReference>